<comment type="caution">
    <text evidence="1">The sequence shown here is derived from an EMBL/GenBank/DDBJ whole genome shotgun (WGS) entry which is preliminary data.</text>
</comment>
<dbReference type="Proteomes" id="UP000805193">
    <property type="component" value="Unassembled WGS sequence"/>
</dbReference>
<accession>A0AC60P2L6</accession>
<organism evidence="1 2">
    <name type="scientific">Ixodes persulcatus</name>
    <name type="common">Taiga tick</name>
    <dbReference type="NCBI Taxonomy" id="34615"/>
    <lineage>
        <taxon>Eukaryota</taxon>
        <taxon>Metazoa</taxon>
        <taxon>Ecdysozoa</taxon>
        <taxon>Arthropoda</taxon>
        <taxon>Chelicerata</taxon>
        <taxon>Arachnida</taxon>
        <taxon>Acari</taxon>
        <taxon>Parasitiformes</taxon>
        <taxon>Ixodida</taxon>
        <taxon>Ixodoidea</taxon>
        <taxon>Ixodidae</taxon>
        <taxon>Ixodinae</taxon>
        <taxon>Ixodes</taxon>
    </lineage>
</organism>
<reference evidence="1 2" key="1">
    <citation type="journal article" date="2020" name="Cell">
        <title>Large-Scale Comparative Analyses of Tick Genomes Elucidate Their Genetic Diversity and Vector Capacities.</title>
        <authorList>
            <consortium name="Tick Genome and Microbiome Consortium (TIGMIC)"/>
            <person name="Jia N."/>
            <person name="Wang J."/>
            <person name="Shi W."/>
            <person name="Du L."/>
            <person name="Sun Y."/>
            <person name="Zhan W."/>
            <person name="Jiang J.F."/>
            <person name="Wang Q."/>
            <person name="Zhang B."/>
            <person name="Ji P."/>
            <person name="Bell-Sakyi L."/>
            <person name="Cui X.M."/>
            <person name="Yuan T.T."/>
            <person name="Jiang B.G."/>
            <person name="Yang W.F."/>
            <person name="Lam T.T."/>
            <person name="Chang Q.C."/>
            <person name="Ding S.J."/>
            <person name="Wang X.J."/>
            <person name="Zhu J.G."/>
            <person name="Ruan X.D."/>
            <person name="Zhao L."/>
            <person name="Wei J.T."/>
            <person name="Ye R.Z."/>
            <person name="Que T.C."/>
            <person name="Du C.H."/>
            <person name="Zhou Y.H."/>
            <person name="Cheng J.X."/>
            <person name="Dai P.F."/>
            <person name="Guo W.B."/>
            <person name="Han X.H."/>
            <person name="Huang E.J."/>
            <person name="Li L.F."/>
            <person name="Wei W."/>
            <person name="Gao Y.C."/>
            <person name="Liu J.Z."/>
            <person name="Shao H.Z."/>
            <person name="Wang X."/>
            <person name="Wang C.C."/>
            <person name="Yang T.C."/>
            <person name="Huo Q.B."/>
            <person name="Li W."/>
            <person name="Chen H.Y."/>
            <person name="Chen S.E."/>
            <person name="Zhou L.G."/>
            <person name="Ni X.B."/>
            <person name="Tian J.H."/>
            <person name="Sheng Y."/>
            <person name="Liu T."/>
            <person name="Pan Y.S."/>
            <person name="Xia L.Y."/>
            <person name="Li J."/>
            <person name="Zhao F."/>
            <person name="Cao W.C."/>
        </authorList>
    </citation>
    <scope>NUCLEOTIDE SEQUENCE [LARGE SCALE GENOMIC DNA]</scope>
    <source>
        <strain evidence="1">Iper-2018</strain>
    </source>
</reference>
<protein>
    <submittedName>
        <fullName evidence="1">Uncharacterized protein</fullName>
    </submittedName>
</protein>
<keyword evidence="2" id="KW-1185">Reference proteome</keyword>
<evidence type="ECO:0000313" key="2">
    <source>
        <dbReference type="Proteomes" id="UP000805193"/>
    </source>
</evidence>
<name>A0AC60P2L6_IXOPE</name>
<evidence type="ECO:0000313" key="1">
    <source>
        <dbReference type="EMBL" id="KAG0413547.1"/>
    </source>
</evidence>
<proteinExistence type="predicted"/>
<dbReference type="EMBL" id="JABSTQ010011248">
    <property type="protein sequence ID" value="KAG0413547.1"/>
    <property type="molecule type" value="Genomic_DNA"/>
</dbReference>
<gene>
    <name evidence="1" type="ORF">HPB47_009280</name>
</gene>
<sequence length="549" mass="61458">MGQNANPVEPANNPPEWTELVLELAVICDKECHDSFMPFFKSEEKLKEAIFAVINQTSLLKSRDALILLHNFSDYQMAINPPEGQVGHWDMALLLSGKSLFITEKGAKEEKSGVLGKAWVGGFCSGNFSTVVVEFGKEGRVVPTLTAGIQASNVVAHEMAHNLGLFHDGPPDNDPCTGDRFIMAEWRSRDTTNKWSQCSKTKLNAFRDHERADCLAPLTEEQLAASRHLNAWKDQPPPGQLIDADEQCQIFLKDHMARRAGKPEELNEICTKLMCKSERRLGYTSPGGALEGTYCGGTNWCRGSQCEPIPKEYLHVVHGGWSEWQVEGECTKACLEDSVALIRMRRFCNNPPKKNSVEGCEGDSTVLRPCDISENKNAPACTKPLTNKEYINQKCEYFSRLKPDLKPDGIQLPYNRNQTWRACSIYCRYRKSGYMFAQFDLADYPDVSSYLPDGTRCNFDNDTGAAYYCQGNQCATLLQSLAGIQDNEEGEALDVDADDWAEERAQGRSLVEKYLKYKPGSRFAVLDKKKIKHTPLRVHVDDAVEIPGT</sequence>